<sequence>MVIAGGIGMVMATRLIPVSPGYARVGPTLFPLIVGGALLILGVALLAEALAGRWHCEATDPEEERPDLVPLLWVGGGLLLNLMLIRPVGFILSSSLMHVMVATGFGA</sequence>
<dbReference type="InterPro" id="IPR009936">
    <property type="entry name" value="DUF1468"/>
</dbReference>
<proteinExistence type="predicted"/>
<name>A0A238XRS1_9RHOB</name>
<dbReference type="Proteomes" id="UP000198409">
    <property type="component" value="Unassembled WGS sequence"/>
</dbReference>
<dbReference type="Pfam" id="PF07331">
    <property type="entry name" value="TctB"/>
    <property type="match status" value="1"/>
</dbReference>
<feature type="transmembrane region" description="Helical" evidence="1">
    <location>
        <begin position="71"/>
        <end position="92"/>
    </location>
</feature>
<accession>A0A238XRS1</accession>
<reference evidence="4" key="1">
    <citation type="submission" date="2017-06" db="EMBL/GenBank/DDBJ databases">
        <authorList>
            <person name="Varghese N."/>
            <person name="Submissions S."/>
        </authorList>
    </citation>
    <scope>NUCLEOTIDE SEQUENCE [LARGE SCALE GENOMIC DNA]</scope>
    <source>
        <strain evidence="4">DSM 26170</strain>
    </source>
</reference>
<keyword evidence="1" id="KW-1133">Transmembrane helix</keyword>
<gene>
    <name evidence="3" type="ORF">SAMN06265378_11222</name>
</gene>
<dbReference type="AlphaFoldDB" id="A0A238XRS1"/>
<keyword evidence="1" id="KW-0812">Transmembrane</keyword>
<protein>
    <submittedName>
        <fullName evidence="3">Tripartite tricarboxylate transporter TctB family protein</fullName>
    </submittedName>
</protein>
<keyword evidence="1" id="KW-0472">Membrane</keyword>
<organism evidence="3 4">
    <name type="scientific">Paracoccus sediminis</name>
    <dbReference type="NCBI Taxonomy" id="1214787"/>
    <lineage>
        <taxon>Bacteria</taxon>
        <taxon>Pseudomonadati</taxon>
        <taxon>Pseudomonadota</taxon>
        <taxon>Alphaproteobacteria</taxon>
        <taxon>Rhodobacterales</taxon>
        <taxon>Paracoccaceae</taxon>
        <taxon>Paracoccus</taxon>
    </lineage>
</organism>
<dbReference type="EMBL" id="FZNM01000012">
    <property type="protein sequence ID" value="SNR61736.1"/>
    <property type="molecule type" value="Genomic_DNA"/>
</dbReference>
<feature type="transmembrane region" description="Helical" evidence="1">
    <location>
        <begin position="29"/>
        <end position="51"/>
    </location>
</feature>
<evidence type="ECO:0000256" key="1">
    <source>
        <dbReference type="SAM" id="Phobius"/>
    </source>
</evidence>
<evidence type="ECO:0000259" key="2">
    <source>
        <dbReference type="Pfam" id="PF07331"/>
    </source>
</evidence>
<evidence type="ECO:0000313" key="3">
    <source>
        <dbReference type="EMBL" id="SNR61736.1"/>
    </source>
</evidence>
<feature type="domain" description="DUF1468" evidence="2">
    <location>
        <begin position="5"/>
        <end position="102"/>
    </location>
</feature>
<evidence type="ECO:0000313" key="4">
    <source>
        <dbReference type="Proteomes" id="UP000198409"/>
    </source>
</evidence>